<comment type="subunit">
    <text evidence="3">Interacts with ERF2.</text>
</comment>
<dbReference type="GO" id="GO:0031211">
    <property type="term" value="C:endoplasmic reticulum palmitoyltransferase complex"/>
    <property type="evidence" value="ECO:0007669"/>
    <property type="project" value="TreeGrafter"/>
</dbReference>
<reference evidence="8 9" key="1">
    <citation type="journal article" date="2016" name="Proc. Natl. Acad. Sci. U.S.A.">
        <title>Comparative genomics of biotechnologically important yeasts.</title>
        <authorList>
            <person name="Riley R."/>
            <person name="Haridas S."/>
            <person name="Wolfe K.H."/>
            <person name="Lopes M.R."/>
            <person name="Hittinger C.T."/>
            <person name="Goeker M."/>
            <person name="Salamov A.A."/>
            <person name="Wisecaver J.H."/>
            <person name="Long T.M."/>
            <person name="Calvey C.H."/>
            <person name="Aerts A.L."/>
            <person name="Barry K.W."/>
            <person name="Choi C."/>
            <person name="Clum A."/>
            <person name="Coughlan A.Y."/>
            <person name="Deshpande S."/>
            <person name="Douglass A.P."/>
            <person name="Hanson S.J."/>
            <person name="Klenk H.-P."/>
            <person name="LaButti K.M."/>
            <person name="Lapidus A."/>
            <person name="Lindquist E.A."/>
            <person name="Lipzen A.M."/>
            <person name="Meier-Kolthoff J.P."/>
            <person name="Ohm R.A."/>
            <person name="Otillar R.P."/>
            <person name="Pangilinan J.L."/>
            <person name="Peng Y."/>
            <person name="Rokas A."/>
            <person name="Rosa C.A."/>
            <person name="Scheuner C."/>
            <person name="Sibirny A.A."/>
            <person name="Slot J.C."/>
            <person name="Stielow J.B."/>
            <person name="Sun H."/>
            <person name="Kurtzman C.P."/>
            <person name="Blackwell M."/>
            <person name="Grigoriev I.V."/>
            <person name="Jeffries T.W."/>
        </authorList>
    </citation>
    <scope>NUCLEOTIDE SEQUENCE [LARGE SCALE GENOMIC DNA]</scope>
    <source>
        <strain evidence="8 9">DSM 6958</strain>
    </source>
</reference>
<evidence type="ECO:0000256" key="6">
    <source>
        <dbReference type="ARBA" id="ARBA00023136"/>
    </source>
</evidence>
<accession>A0A1E3PE91</accession>
<proteinExistence type="inferred from homology"/>
<gene>
    <name evidence="8" type="ORF">NADFUDRAFT_53191</name>
</gene>
<dbReference type="PANTHER" id="PTHR13254:SF0">
    <property type="entry name" value="GOLGIN SUBFAMILY A MEMBER 7_ERF4 DOMAIN-CONTAINING PROTEIN"/>
    <property type="match status" value="1"/>
</dbReference>
<dbReference type="GO" id="GO:0005789">
    <property type="term" value="C:endoplasmic reticulum membrane"/>
    <property type="evidence" value="ECO:0007669"/>
    <property type="project" value="UniProtKB-SubCell"/>
</dbReference>
<evidence type="ECO:0000256" key="2">
    <source>
        <dbReference type="ARBA" id="ARBA00007732"/>
    </source>
</evidence>
<dbReference type="GO" id="GO:0006612">
    <property type="term" value="P:protein targeting to membrane"/>
    <property type="evidence" value="ECO:0007669"/>
    <property type="project" value="TreeGrafter"/>
</dbReference>
<dbReference type="Pfam" id="PF10256">
    <property type="entry name" value="Erf4"/>
    <property type="match status" value="1"/>
</dbReference>
<comment type="similarity">
    <text evidence="2">Belongs to the ERF4 family.</text>
</comment>
<keyword evidence="6" id="KW-0472">Membrane</keyword>
<dbReference type="EMBL" id="KV454414">
    <property type="protein sequence ID" value="ODQ63524.1"/>
    <property type="molecule type" value="Genomic_DNA"/>
</dbReference>
<keyword evidence="5" id="KW-0256">Endoplasmic reticulum</keyword>
<sequence length="218" mass="25295">MWSNYHHYPAINPKFFREEPRSSSLESEVARRHESWTGSTVSEPEFIMITHFPSPYKIDLRLAALAMQNNQALKTPIIERIIIRIPRDYAHYGDAFPQFITDFTGNNFPNELRSLFSNPQDMIDLITHINQELQESLSASNPVIIIQALMGLLTCWISDTILASTGWEWSKWKLKRLDKWIEGVNERMVCEGICGRIIPLRWSGYLSLDVEVTRIKVD</sequence>
<evidence type="ECO:0000313" key="8">
    <source>
        <dbReference type="EMBL" id="ODQ63524.1"/>
    </source>
</evidence>
<organism evidence="8 9">
    <name type="scientific">Nadsonia fulvescens var. elongata DSM 6958</name>
    <dbReference type="NCBI Taxonomy" id="857566"/>
    <lineage>
        <taxon>Eukaryota</taxon>
        <taxon>Fungi</taxon>
        <taxon>Dikarya</taxon>
        <taxon>Ascomycota</taxon>
        <taxon>Saccharomycotina</taxon>
        <taxon>Dipodascomycetes</taxon>
        <taxon>Dipodascales</taxon>
        <taxon>Dipodascales incertae sedis</taxon>
        <taxon>Nadsonia</taxon>
    </lineage>
</organism>
<evidence type="ECO:0000256" key="4">
    <source>
        <dbReference type="ARBA" id="ARBA00018463"/>
    </source>
</evidence>
<evidence type="ECO:0000259" key="7">
    <source>
        <dbReference type="Pfam" id="PF10256"/>
    </source>
</evidence>
<name>A0A1E3PE91_9ASCO</name>
<dbReference type="InterPro" id="IPR051371">
    <property type="entry name" value="Ras_palmitoyltransferase"/>
</dbReference>
<comment type="subcellular location">
    <subcellularLocation>
        <location evidence="1">Endoplasmic reticulum membrane</location>
        <topology evidence="1">Peripheral membrane protein</topology>
    </subcellularLocation>
</comment>
<dbReference type="OrthoDB" id="5377273at2759"/>
<dbReference type="AlphaFoldDB" id="A0A1E3PE91"/>
<protein>
    <recommendedName>
        <fullName evidence="4">Ras modification protein ERF4</fullName>
    </recommendedName>
</protein>
<dbReference type="InterPro" id="IPR019383">
    <property type="entry name" value="Golgin_A_7/ERF4"/>
</dbReference>
<evidence type="ECO:0000256" key="1">
    <source>
        <dbReference type="ARBA" id="ARBA00004406"/>
    </source>
</evidence>
<dbReference type="PANTHER" id="PTHR13254">
    <property type="entry name" value="GOLGI AUTOANTIGEN, GOLGIN SUBFAMILY A, 7"/>
    <property type="match status" value="1"/>
</dbReference>
<evidence type="ECO:0000313" key="9">
    <source>
        <dbReference type="Proteomes" id="UP000095009"/>
    </source>
</evidence>
<evidence type="ECO:0000256" key="3">
    <source>
        <dbReference type="ARBA" id="ARBA00011396"/>
    </source>
</evidence>
<feature type="domain" description="Golgin subfamily A member 7/ERF4" evidence="7">
    <location>
        <begin position="82"/>
        <end position="209"/>
    </location>
</feature>
<keyword evidence="9" id="KW-1185">Reference proteome</keyword>
<evidence type="ECO:0000256" key="5">
    <source>
        <dbReference type="ARBA" id="ARBA00022824"/>
    </source>
</evidence>
<dbReference type="STRING" id="857566.A0A1E3PE91"/>
<dbReference type="Proteomes" id="UP000095009">
    <property type="component" value="Unassembled WGS sequence"/>
</dbReference>